<proteinExistence type="predicted"/>
<dbReference type="EMBL" id="LT670844">
    <property type="protein sequence ID" value="SHL54251.1"/>
    <property type="molecule type" value="Genomic_DNA"/>
</dbReference>
<reference evidence="1 2" key="1">
    <citation type="submission" date="2016-11" db="EMBL/GenBank/DDBJ databases">
        <authorList>
            <person name="Jaros S."/>
            <person name="Januszkiewicz K."/>
            <person name="Wedrychowicz H."/>
        </authorList>
    </citation>
    <scope>NUCLEOTIDE SEQUENCE [LARGE SCALE GENOMIC DNA]</scope>
    <source>
        <strain evidence="1 2">GAS499</strain>
    </source>
</reference>
<protein>
    <recommendedName>
        <fullName evidence="3">Cupin</fullName>
    </recommendedName>
</protein>
<name>A0A1M7BH31_9BRAD</name>
<organism evidence="1 2">
    <name type="scientific">Bradyrhizobium lablabi</name>
    <dbReference type="NCBI Taxonomy" id="722472"/>
    <lineage>
        <taxon>Bacteria</taxon>
        <taxon>Pseudomonadati</taxon>
        <taxon>Pseudomonadota</taxon>
        <taxon>Alphaproteobacteria</taxon>
        <taxon>Hyphomicrobiales</taxon>
        <taxon>Nitrobacteraceae</taxon>
        <taxon>Bradyrhizobium</taxon>
    </lineage>
</organism>
<gene>
    <name evidence="1" type="ORF">SAMN05444159_6154</name>
</gene>
<dbReference type="RefSeq" id="WP_079543381.1">
    <property type="nucleotide sequence ID" value="NZ_LT670844.1"/>
</dbReference>
<dbReference type="InterPro" id="IPR011051">
    <property type="entry name" value="RmlC_Cupin_sf"/>
</dbReference>
<accession>A0A1M7BH31</accession>
<dbReference type="Proteomes" id="UP000189935">
    <property type="component" value="Chromosome I"/>
</dbReference>
<evidence type="ECO:0008006" key="3">
    <source>
        <dbReference type="Google" id="ProtNLM"/>
    </source>
</evidence>
<evidence type="ECO:0000313" key="2">
    <source>
        <dbReference type="Proteomes" id="UP000189935"/>
    </source>
</evidence>
<dbReference type="OrthoDB" id="9796518at2"/>
<sequence>MAYERIERDGTLYAEVIWAGTSVEKSRFFSEQGSSLQFGLLAHEAGFVEPAHYHHPIKREISDLQQMLVVQRGVLAIEFYAPDGAKFHEVVLRVGDAINLVHGIHAVRVIEDMQCVSVKQGPFFGDKLDKVNVSTR</sequence>
<dbReference type="AlphaFoldDB" id="A0A1M7BH31"/>
<evidence type="ECO:0000313" key="1">
    <source>
        <dbReference type="EMBL" id="SHL54251.1"/>
    </source>
</evidence>
<dbReference type="SUPFAM" id="SSF51182">
    <property type="entry name" value="RmlC-like cupins"/>
    <property type="match status" value="1"/>
</dbReference>